<proteinExistence type="predicted"/>
<feature type="transmembrane region" description="Helical" evidence="1">
    <location>
        <begin position="12"/>
        <end position="31"/>
    </location>
</feature>
<dbReference type="PANTHER" id="PTHR33294">
    <property type="entry name" value="AWPM-19-LIKE FAMILY PROTEIN"/>
    <property type="match status" value="1"/>
</dbReference>
<comment type="caution">
    <text evidence="2">The sequence shown here is derived from an EMBL/GenBank/DDBJ whole genome shotgun (WGS) entry which is preliminary data.</text>
</comment>
<accession>A0ABQ8ZYU3</accession>
<keyword evidence="1" id="KW-0812">Transmembrane</keyword>
<evidence type="ECO:0000313" key="2">
    <source>
        <dbReference type="EMBL" id="KAJ6313144.1"/>
    </source>
</evidence>
<evidence type="ECO:0000313" key="3">
    <source>
        <dbReference type="Proteomes" id="UP001141253"/>
    </source>
</evidence>
<dbReference type="Pfam" id="PF05512">
    <property type="entry name" value="AWPM-19"/>
    <property type="match status" value="1"/>
</dbReference>
<dbReference type="InterPro" id="IPR008390">
    <property type="entry name" value="AWPM-19"/>
</dbReference>
<feature type="transmembrane region" description="Helical" evidence="1">
    <location>
        <begin position="52"/>
        <end position="72"/>
    </location>
</feature>
<evidence type="ECO:0000256" key="1">
    <source>
        <dbReference type="SAM" id="Phobius"/>
    </source>
</evidence>
<sequence length="119" mass="12721">MAQTVGRNIAAPLLFLNLLMYTIALGFACWCTNKYIDGQTSHPSFGGNGATGFFLTFAILACVVGIVSKFAGGTHIRVWRSDSLAAAGSAFAGCLGHHCPSLWVCIQGDKRRRLQRVGD</sequence>
<dbReference type="PANTHER" id="PTHR33294:SF5">
    <property type="entry name" value="AWPM-19-LIKE FAMILY PROTEIN"/>
    <property type="match status" value="1"/>
</dbReference>
<keyword evidence="3" id="KW-1185">Reference proteome</keyword>
<keyword evidence="1" id="KW-1133">Transmembrane helix</keyword>
<protein>
    <submittedName>
        <fullName evidence="2">Uncharacterized protein</fullName>
    </submittedName>
</protein>
<reference evidence="2" key="2">
    <citation type="journal article" date="2023" name="Int. J. Mol. Sci.">
        <title>De Novo Assembly and Annotation of 11 Diverse Shrub Willow (Salix) Genomes Reveals Novel Gene Organization in Sex-Linked Regions.</title>
        <authorList>
            <person name="Hyden B."/>
            <person name="Feng K."/>
            <person name="Yates T.B."/>
            <person name="Jawdy S."/>
            <person name="Cereghino C."/>
            <person name="Smart L.B."/>
            <person name="Muchero W."/>
        </authorList>
    </citation>
    <scope>NUCLEOTIDE SEQUENCE</scope>
    <source>
        <tissue evidence="2">Shoot tip</tissue>
    </source>
</reference>
<dbReference type="PROSITE" id="PS51257">
    <property type="entry name" value="PROKAR_LIPOPROTEIN"/>
    <property type="match status" value="1"/>
</dbReference>
<organism evidence="2 3">
    <name type="scientific">Salix suchowensis</name>
    <dbReference type="NCBI Taxonomy" id="1278906"/>
    <lineage>
        <taxon>Eukaryota</taxon>
        <taxon>Viridiplantae</taxon>
        <taxon>Streptophyta</taxon>
        <taxon>Embryophyta</taxon>
        <taxon>Tracheophyta</taxon>
        <taxon>Spermatophyta</taxon>
        <taxon>Magnoliopsida</taxon>
        <taxon>eudicotyledons</taxon>
        <taxon>Gunneridae</taxon>
        <taxon>Pentapetalae</taxon>
        <taxon>rosids</taxon>
        <taxon>fabids</taxon>
        <taxon>Malpighiales</taxon>
        <taxon>Salicaceae</taxon>
        <taxon>Saliceae</taxon>
        <taxon>Salix</taxon>
    </lineage>
</organism>
<reference evidence="2" key="1">
    <citation type="submission" date="2022-10" db="EMBL/GenBank/DDBJ databases">
        <authorList>
            <person name="Hyden B.L."/>
            <person name="Feng K."/>
            <person name="Yates T."/>
            <person name="Jawdy S."/>
            <person name="Smart L.B."/>
            <person name="Muchero W."/>
        </authorList>
    </citation>
    <scope>NUCLEOTIDE SEQUENCE</scope>
    <source>
        <tissue evidence="2">Shoot tip</tissue>
    </source>
</reference>
<keyword evidence="1" id="KW-0472">Membrane</keyword>
<name>A0ABQ8ZYU3_9ROSI</name>
<dbReference type="Proteomes" id="UP001141253">
    <property type="component" value="Chromosome 10"/>
</dbReference>
<dbReference type="EMBL" id="JAPFFI010000024">
    <property type="protein sequence ID" value="KAJ6313144.1"/>
    <property type="molecule type" value="Genomic_DNA"/>
</dbReference>
<gene>
    <name evidence="2" type="ORF">OIU77_014619</name>
</gene>